<dbReference type="InterPro" id="IPR036155">
    <property type="entry name" value="Crypto/Photolyase_N_sf"/>
</dbReference>
<dbReference type="Proteomes" id="UP001589836">
    <property type="component" value="Unassembled WGS sequence"/>
</dbReference>
<dbReference type="PANTHER" id="PTHR11455">
    <property type="entry name" value="CRYPTOCHROME"/>
    <property type="match status" value="1"/>
</dbReference>
<dbReference type="RefSeq" id="WP_377349918.1">
    <property type="nucleotide sequence ID" value="NZ_JBHLTP010000013.1"/>
</dbReference>
<reference evidence="6 7" key="1">
    <citation type="submission" date="2024-09" db="EMBL/GenBank/DDBJ databases">
        <authorList>
            <person name="Sun Q."/>
            <person name="Mori K."/>
        </authorList>
    </citation>
    <scope>NUCLEOTIDE SEQUENCE [LARGE SCALE GENOMIC DNA]</scope>
    <source>
        <strain evidence="6 7">NCAIM B.02529</strain>
    </source>
</reference>
<name>A0ABV6LRQ6_9BACI</name>
<dbReference type="Pfam" id="PF00875">
    <property type="entry name" value="DNA_photolyase"/>
    <property type="match status" value="1"/>
</dbReference>
<evidence type="ECO:0000256" key="2">
    <source>
        <dbReference type="ARBA" id="ARBA00022630"/>
    </source>
</evidence>
<dbReference type="GO" id="GO:0003904">
    <property type="term" value="F:deoxyribodipyrimidine photo-lyase activity"/>
    <property type="evidence" value="ECO:0007669"/>
    <property type="project" value="UniProtKB-EC"/>
</dbReference>
<dbReference type="EC" id="4.1.99.3" evidence="6"/>
<evidence type="ECO:0000313" key="6">
    <source>
        <dbReference type="EMBL" id="MFC0525102.1"/>
    </source>
</evidence>
<dbReference type="Gene3D" id="1.25.40.80">
    <property type="match status" value="1"/>
</dbReference>
<dbReference type="SUPFAM" id="SSF48173">
    <property type="entry name" value="Cryptochrome/photolyase FAD-binding domain"/>
    <property type="match status" value="1"/>
</dbReference>
<dbReference type="InterPro" id="IPR036134">
    <property type="entry name" value="Crypto/Photolyase_FAD-like_sf"/>
</dbReference>
<gene>
    <name evidence="6" type="ORF">ACFFGV_16095</name>
</gene>
<keyword evidence="6" id="KW-0456">Lyase</keyword>
<evidence type="ECO:0000313" key="7">
    <source>
        <dbReference type="Proteomes" id="UP001589836"/>
    </source>
</evidence>
<organism evidence="6 7">
    <name type="scientific">Pontibacillus salicampi</name>
    <dbReference type="NCBI Taxonomy" id="1449801"/>
    <lineage>
        <taxon>Bacteria</taxon>
        <taxon>Bacillati</taxon>
        <taxon>Bacillota</taxon>
        <taxon>Bacilli</taxon>
        <taxon>Bacillales</taxon>
        <taxon>Bacillaceae</taxon>
        <taxon>Pontibacillus</taxon>
    </lineage>
</organism>
<dbReference type="PRINTS" id="PR00147">
    <property type="entry name" value="DNAPHOTLYASE"/>
</dbReference>
<keyword evidence="4" id="KW-0157">Chromophore</keyword>
<dbReference type="InterPro" id="IPR002081">
    <property type="entry name" value="Cryptochrome/DNA_photolyase_1"/>
</dbReference>
<dbReference type="SUPFAM" id="SSF52425">
    <property type="entry name" value="Cryptochrome/photolyase, N-terminal domain"/>
    <property type="match status" value="1"/>
</dbReference>
<dbReference type="InterPro" id="IPR006050">
    <property type="entry name" value="DNA_photolyase_N"/>
</dbReference>
<keyword evidence="7" id="KW-1185">Reference proteome</keyword>
<dbReference type="Gene3D" id="3.40.50.620">
    <property type="entry name" value="HUPs"/>
    <property type="match status" value="1"/>
</dbReference>
<dbReference type="EMBL" id="JBHLTP010000013">
    <property type="protein sequence ID" value="MFC0525102.1"/>
    <property type="molecule type" value="Genomic_DNA"/>
</dbReference>
<proteinExistence type="inferred from homology"/>
<dbReference type="PANTHER" id="PTHR11455:SF9">
    <property type="entry name" value="CRYPTOCHROME CIRCADIAN CLOCK 5 ISOFORM X1"/>
    <property type="match status" value="1"/>
</dbReference>
<comment type="similarity">
    <text evidence="4">Belongs to the DNA photolyase family.</text>
</comment>
<sequence>MNEVVVVWFRQDLRLQDHKALHYAIKDAKQNNRSIIGVFHIHPALNETFTIRHDYFFSTLASFTEDAKEINLPIHFLHGDTEQAFRNLLSTIPSIQAVYFNLDEVGFGRQRDDHITVWLEEQEVNVHRFVDAHIHGAEEVKKPDGGFYQVFTPYYRRWSSFDKPSLYTIDKQKLQQYGQDNTDQFSRGKEQFQQLLNQCQKDWNHIGERSAVQRLSHFLRHKVKKYEQERDFPAKHATSMISPYLKNGVLSPRTVYQKAMEIQNEYGESKGLETFVSEIAWRDFYNMVHYLYPNFKKEEVQSKYQGLDWNEDEELFDTWKKGETGFPIVDAAMKQINEIGWMHNRLRMVVASFLTKDYLIDWRKGERYFADHLIDYDPSSNIGGWQWAASTGTDAVPYFRVFNPTRQSERFDPDGEFIKAYIPELTHVPKKYIHEPSKMTEAEQERYGCIIGKDYPKPTVNHKTMRKQAIAMFENNEPSL</sequence>
<evidence type="ECO:0000256" key="4">
    <source>
        <dbReference type="RuleBase" id="RU004182"/>
    </source>
</evidence>
<dbReference type="Pfam" id="PF03441">
    <property type="entry name" value="FAD_binding_7"/>
    <property type="match status" value="1"/>
</dbReference>
<evidence type="ECO:0000256" key="3">
    <source>
        <dbReference type="ARBA" id="ARBA00022827"/>
    </source>
</evidence>
<protein>
    <submittedName>
        <fullName evidence="6">Cryptochrome/photolyase family protein</fullName>
        <ecNumber evidence="6">4.1.99.3</ecNumber>
    </submittedName>
</protein>
<keyword evidence="2 4" id="KW-0285">Flavoprotein</keyword>
<dbReference type="PROSITE" id="PS51645">
    <property type="entry name" value="PHR_CRY_ALPHA_BETA"/>
    <property type="match status" value="1"/>
</dbReference>
<comment type="caution">
    <text evidence="6">The sequence shown here is derived from an EMBL/GenBank/DDBJ whole genome shotgun (WGS) entry which is preliminary data.</text>
</comment>
<dbReference type="InterPro" id="IPR014729">
    <property type="entry name" value="Rossmann-like_a/b/a_fold"/>
</dbReference>
<accession>A0ABV6LRQ6</accession>
<evidence type="ECO:0000259" key="5">
    <source>
        <dbReference type="PROSITE" id="PS51645"/>
    </source>
</evidence>
<evidence type="ECO:0000256" key="1">
    <source>
        <dbReference type="ARBA" id="ARBA00001974"/>
    </source>
</evidence>
<keyword evidence="3 4" id="KW-0274">FAD</keyword>
<dbReference type="InterPro" id="IPR005101">
    <property type="entry name" value="Cryptochr/Photolyase_FAD-bd"/>
</dbReference>
<dbReference type="Gene3D" id="1.10.579.10">
    <property type="entry name" value="DNA Cyclobutane Dipyrimidine Photolyase, subunit A, domain 3"/>
    <property type="match status" value="1"/>
</dbReference>
<feature type="domain" description="Photolyase/cryptochrome alpha/beta" evidence="5">
    <location>
        <begin position="3"/>
        <end position="134"/>
    </location>
</feature>
<comment type="cofactor">
    <cofactor evidence="1">
        <name>FAD</name>
        <dbReference type="ChEBI" id="CHEBI:57692"/>
    </cofactor>
</comment>